<protein>
    <recommendedName>
        <fullName evidence="4">Eukaryotic peptide chain release factor subunit 1</fullName>
    </recommendedName>
</protein>
<dbReference type="GO" id="GO:0070966">
    <property type="term" value="P:nuclear-transcribed mRNA catabolic process, no-go decay"/>
    <property type="evidence" value="ECO:0007669"/>
    <property type="project" value="InterPro"/>
</dbReference>
<dbReference type="GO" id="GO:0070651">
    <property type="term" value="P:nonfunctional rRNA decay"/>
    <property type="evidence" value="ECO:0007669"/>
    <property type="project" value="TreeGrafter"/>
</dbReference>
<evidence type="ECO:0000259" key="8">
    <source>
        <dbReference type="SMART" id="SM01194"/>
    </source>
</evidence>
<feature type="region of interest" description="Disordered" evidence="7">
    <location>
        <begin position="366"/>
        <end position="390"/>
    </location>
</feature>
<dbReference type="Pfam" id="PF03464">
    <property type="entry name" value="eRF1_2"/>
    <property type="match status" value="1"/>
</dbReference>
<keyword evidence="10" id="KW-1185">Reference proteome</keyword>
<proteinExistence type="inferred from homology"/>
<feature type="domain" description="eRF1/Pelota-like N-terminal" evidence="8">
    <location>
        <begin position="1"/>
        <end position="120"/>
    </location>
</feature>
<dbReference type="GO" id="GO:0046872">
    <property type="term" value="F:metal ion binding"/>
    <property type="evidence" value="ECO:0007669"/>
    <property type="project" value="UniProtKB-KW"/>
</dbReference>
<dbReference type="InterPro" id="IPR058547">
    <property type="entry name" value="Pelota_N"/>
</dbReference>
<evidence type="ECO:0000256" key="1">
    <source>
        <dbReference type="ARBA" id="ARBA00001968"/>
    </source>
</evidence>
<dbReference type="Gene3D" id="3.30.420.60">
    <property type="entry name" value="eRF1 domain 2"/>
    <property type="match status" value="1"/>
</dbReference>
<evidence type="ECO:0000256" key="3">
    <source>
        <dbReference type="ARBA" id="ARBA00009504"/>
    </source>
</evidence>
<evidence type="ECO:0000256" key="7">
    <source>
        <dbReference type="SAM" id="MobiDB-lite"/>
    </source>
</evidence>
<evidence type="ECO:0000256" key="2">
    <source>
        <dbReference type="ARBA" id="ARBA00004496"/>
    </source>
</evidence>
<dbReference type="InterPro" id="IPR029064">
    <property type="entry name" value="Ribosomal_eL30-like_sf"/>
</dbReference>
<evidence type="ECO:0000313" key="10">
    <source>
        <dbReference type="Proteomes" id="UP000291116"/>
    </source>
</evidence>
<dbReference type="Pfam" id="PF03465">
    <property type="entry name" value="eRF1_3"/>
    <property type="match status" value="1"/>
</dbReference>
<dbReference type="InterPro" id="IPR038069">
    <property type="entry name" value="Pelota/DOM34_N"/>
</dbReference>
<dbReference type="GO" id="GO:0032790">
    <property type="term" value="P:ribosome disassembly"/>
    <property type="evidence" value="ECO:0007669"/>
    <property type="project" value="TreeGrafter"/>
</dbReference>
<dbReference type="AlphaFoldDB" id="A0A448ZN08"/>
<keyword evidence="6" id="KW-0479">Metal-binding</keyword>
<dbReference type="FunFam" id="3.30.1330.30:FF:000008">
    <property type="entry name" value="Protein pelota homolog"/>
    <property type="match status" value="1"/>
</dbReference>
<dbReference type="EMBL" id="CAACVS010000546">
    <property type="protein sequence ID" value="VEU43422.1"/>
    <property type="molecule type" value="Genomic_DNA"/>
</dbReference>
<evidence type="ECO:0000256" key="5">
    <source>
        <dbReference type="ARBA" id="ARBA00022490"/>
    </source>
</evidence>
<gene>
    <name evidence="9" type="ORF">PSNMU_V1.4_AUG-EV-PASAV3_0104440</name>
</gene>
<dbReference type="PANTHER" id="PTHR10853">
    <property type="entry name" value="PELOTA"/>
    <property type="match status" value="1"/>
</dbReference>
<reference evidence="9 10" key="1">
    <citation type="submission" date="2019-01" db="EMBL/GenBank/DDBJ databases">
        <authorList>
            <person name="Ferrante I. M."/>
        </authorList>
    </citation>
    <scope>NUCLEOTIDE SEQUENCE [LARGE SCALE GENOMIC DNA]</scope>
    <source>
        <strain evidence="9 10">B856</strain>
    </source>
</reference>
<dbReference type="Gene3D" id="3.30.1330.30">
    <property type="match status" value="1"/>
</dbReference>
<dbReference type="Gene3D" id="2.30.30.870">
    <property type="entry name" value="Pelota, domain A"/>
    <property type="match status" value="1"/>
</dbReference>
<sequence>MKIVKKNISAKDGSGTVMLPPETPEDLWHSYNLLKKEDLVRCTTVRKVIKESSTGSTTSSKKRLMLTILLGKIDFDPDALQVRLSGQVRNQNELVRLDLPGDPRGSLQPDRQAKLAAIVMHSGLAHLCLVTGSLTITKARIKTNISKKRTGSSQNSKAITKFFEAIYQAILRHVDFTKVKALLIGSPGYTKDDFFAYLKETCVKRDDKPLRDAVHQDKFVLVRASNGHKYALEEVFSDPVIAKKIEDTKVVKEVAILGKFMRMMDTDPDKAYYGYSHVKSAADQCAIDSLLITDELFRAPTPQVRCMYVDLVENVRSNGGTVYIFSALHISGQQLGQVSGVAAILRYPLPDLEELELEYEAAMMGNNNDESEDEDEGIDEVQEDLDDMHF</sequence>
<dbReference type="GO" id="GO:0071025">
    <property type="term" value="P:RNA surveillance"/>
    <property type="evidence" value="ECO:0007669"/>
    <property type="project" value="InterPro"/>
</dbReference>
<dbReference type="GO" id="GO:0005737">
    <property type="term" value="C:cytoplasm"/>
    <property type="evidence" value="ECO:0007669"/>
    <property type="project" value="UniProtKB-SubCell"/>
</dbReference>
<evidence type="ECO:0000256" key="4">
    <source>
        <dbReference type="ARBA" id="ARBA00013382"/>
    </source>
</evidence>
<name>A0A448ZN08_9STRA</name>
<dbReference type="SUPFAM" id="SSF55315">
    <property type="entry name" value="L30e-like"/>
    <property type="match status" value="1"/>
</dbReference>
<dbReference type="InterPro" id="IPR004405">
    <property type="entry name" value="TF_pelota"/>
</dbReference>
<dbReference type="Pfam" id="PF26356">
    <property type="entry name" value="Pelota_N"/>
    <property type="match status" value="1"/>
</dbReference>
<evidence type="ECO:0000313" key="9">
    <source>
        <dbReference type="EMBL" id="VEU43422.1"/>
    </source>
</evidence>
<comment type="subcellular location">
    <subcellularLocation>
        <location evidence="2">Cytoplasm</location>
    </subcellularLocation>
</comment>
<dbReference type="GO" id="GO:0070481">
    <property type="term" value="P:nuclear-transcribed mRNA catabolic process, non-stop decay"/>
    <property type="evidence" value="ECO:0007669"/>
    <property type="project" value="InterPro"/>
</dbReference>
<comment type="cofactor">
    <cofactor evidence="1">
        <name>a divalent metal cation</name>
        <dbReference type="ChEBI" id="CHEBI:60240"/>
    </cofactor>
</comment>
<dbReference type="InterPro" id="IPR005140">
    <property type="entry name" value="eRF1_Pelota-like_N"/>
</dbReference>
<dbReference type="SMART" id="SM01194">
    <property type="entry name" value="eRF1_1"/>
    <property type="match status" value="1"/>
</dbReference>
<dbReference type="SUPFAM" id="SSF159065">
    <property type="entry name" value="Dom34/Pelota N-terminal domain-like"/>
    <property type="match status" value="1"/>
</dbReference>
<evidence type="ECO:0000256" key="6">
    <source>
        <dbReference type="ARBA" id="ARBA00022723"/>
    </source>
</evidence>
<dbReference type="OrthoDB" id="10249111at2759"/>
<dbReference type="SUPFAM" id="SSF53137">
    <property type="entry name" value="Translational machinery components"/>
    <property type="match status" value="1"/>
</dbReference>
<feature type="compositionally biased region" description="Acidic residues" evidence="7">
    <location>
        <begin position="369"/>
        <end position="390"/>
    </location>
</feature>
<comment type="similarity">
    <text evidence="3">Belongs to the eukaryotic release factor 1 family. Pelota subfamily.</text>
</comment>
<keyword evidence="5" id="KW-0963">Cytoplasm</keyword>
<organism evidence="9 10">
    <name type="scientific">Pseudo-nitzschia multistriata</name>
    <dbReference type="NCBI Taxonomy" id="183589"/>
    <lineage>
        <taxon>Eukaryota</taxon>
        <taxon>Sar</taxon>
        <taxon>Stramenopiles</taxon>
        <taxon>Ochrophyta</taxon>
        <taxon>Bacillariophyta</taxon>
        <taxon>Bacillariophyceae</taxon>
        <taxon>Bacillariophycidae</taxon>
        <taxon>Bacillariales</taxon>
        <taxon>Bacillariaceae</taxon>
        <taxon>Pseudo-nitzschia</taxon>
    </lineage>
</organism>
<dbReference type="InterPro" id="IPR005141">
    <property type="entry name" value="eRF1_2"/>
</dbReference>
<dbReference type="InterPro" id="IPR005142">
    <property type="entry name" value="eRF1_3"/>
</dbReference>
<dbReference type="PANTHER" id="PTHR10853:SF0">
    <property type="entry name" value="PROTEIN PELOTA HOMOLOG"/>
    <property type="match status" value="1"/>
</dbReference>
<dbReference type="InterPro" id="IPR042226">
    <property type="entry name" value="eFR1_2_sf"/>
</dbReference>
<accession>A0A448ZN08</accession>
<dbReference type="Proteomes" id="UP000291116">
    <property type="component" value="Unassembled WGS sequence"/>
</dbReference>
<dbReference type="FunFam" id="2.30.30.870:FF:000001">
    <property type="entry name" value="Protein pelota homolog"/>
    <property type="match status" value="1"/>
</dbReference>